<dbReference type="Proteomes" id="UP000605361">
    <property type="component" value="Unassembled WGS sequence"/>
</dbReference>
<dbReference type="EMBL" id="JADOGI010000116">
    <property type="protein sequence ID" value="MBF8190239.1"/>
    <property type="molecule type" value="Genomic_DNA"/>
</dbReference>
<accession>A0A931AFQ7</accession>
<dbReference type="AlphaFoldDB" id="A0A931AFQ7"/>
<protein>
    <recommendedName>
        <fullName evidence="3">Methyltransferase family protein</fullName>
    </recommendedName>
</protein>
<keyword evidence="2" id="KW-1185">Reference proteome</keyword>
<dbReference type="RefSeq" id="WP_195899165.1">
    <property type="nucleotide sequence ID" value="NZ_JADOGI010000116.1"/>
</dbReference>
<evidence type="ECO:0000313" key="1">
    <source>
        <dbReference type="EMBL" id="MBF8190239.1"/>
    </source>
</evidence>
<organism evidence="1 2">
    <name type="scientific">Nonomuraea cypriaca</name>
    <dbReference type="NCBI Taxonomy" id="1187855"/>
    <lineage>
        <taxon>Bacteria</taxon>
        <taxon>Bacillati</taxon>
        <taxon>Actinomycetota</taxon>
        <taxon>Actinomycetes</taxon>
        <taxon>Streptosporangiales</taxon>
        <taxon>Streptosporangiaceae</taxon>
        <taxon>Nonomuraea</taxon>
    </lineage>
</organism>
<evidence type="ECO:0000313" key="2">
    <source>
        <dbReference type="Proteomes" id="UP000605361"/>
    </source>
</evidence>
<reference evidence="1" key="1">
    <citation type="submission" date="2020-11" db="EMBL/GenBank/DDBJ databases">
        <title>Whole-genome analyses of Nonomuraea sp. K274.</title>
        <authorList>
            <person name="Veyisoglu A."/>
        </authorList>
    </citation>
    <scope>NUCLEOTIDE SEQUENCE</scope>
    <source>
        <strain evidence="1">K274</strain>
    </source>
</reference>
<comment type="caution">
    <text evidence="1">The sequence shown here is derived from an EMBL/GenBank/DDBJ whole genome shotgun (WGS) entry which is preliminary data.</text>
</comment>
<dbReference type="Gene3D" id="3.40.50.150">
    <property type="entry name" value="Vaccinia Virus protein VP39"/>
    <property type="match status" value="1"/>
</dbReference>
<evidence type="ECO:0008006" key="3">
    <source>
        <dbReference type="Google" id="ProtNLM"/>
    </source>
</evidence>
<gene>
    <name evidence="1" type="ORF">ITP53_31845</name>
</gene>
<dbReference type="InterPro" id="IPR029063">
    <property type="entry name" value="SAM-dependent_MTases_sf"/>
</dbReference>
<sequence length="89" mass="9427">MNHWDEAADGYDAYFVPRFAPWVSGAVRAIAAGPLPPGPILVPCCGTFPELDALLAHFPGRELVGIDLSAGMVDRARRRAAGRPGVTVV</sequence>
<proteinExistence type="predicted"/>
<name>A0A931AFQ7_9ACTN</name>
<dbReference type="SUPFAM" id="SSF53335">
    <property type="entry name" value="S-adenosyl-L-methionine-dependent methyltransferases"/>
    <property type="match status" value="1"/>
</dbReference>